<proteinExistence type="predicted"/>
<reference evidence="1" key="1">
    <citation type="submission" date="2017-12" db="EMBL/GenBank/DDBJ databases">
        <title>Gene loss provides genomic basis for host adaptation in cereal stripe rust fungi.</title>
        <authorList>
            <person name="Xia C."/>
        </authorList>
    </citation>
    <scope>NUCLEOTIDE SEQUENCE [LARGE SCALE GENOMIC DNA]</scope>
    <source>
        <strain evidence="1">93-210</strain>
    </source>
</reference>
<dbReference type="VEuPathDB" id="FungiDB:PSTT_10686"/>
<sequence length="90" mass="10324">MILRTLPQVMTPKEFMIHFVQSPNSEVAYLQRLWAVPKGIPSSMDLVRSVRNELSSTPEGRNAWADFIQLEVFKFFLGPASFLLSLQKKI</sequence>
<comment type="caution">
    <text evidence="1">The sequence shown here is derived from an EMBL/GenBank/DDBJ whole genome shotgun (WGS) entry which is preliminary data.</text>
</comment>
<keyword evidence="2" id="KW-1185">Reference proteome</keyword>
<evidence type="ECO:0000313" key="1">
    <source>
        <dbReference type="EMBL" id="POW03989.1"/>
    </source>
</evidence>
<evidence type="ECO:0000313" key="2">
    <source>
        <dbReference type="Proteomes" id="UP000239156"/>
    </source>
</evidence>
<dbReference type="AlphaFoldDB" id="A0A2S4V382"/>
<gene>
    <name evidence="1" type="ORF">PSTT_10686</name>
</gene>
<protein>
    <submittedName>
        <fullName evidence="1">Uncharacterized protein</fullName>
    </submittedName>
</protein>
<organism evidence="1 2">
    <name type="scientific">Puccinia striiformis</name>
    <dbReference type="NCBI Taxonomy" id="27350"/>
    <lineage>
        <taxon>Eukaryota</taxon>
        <taxon>Fungi</taxon>
        <taxon>Dikarya</taxon>
        <taxon>Basidiomycota</taxon>
        <taxon>Pucciniomycotina</taxon>
        <taxon>Pucciniomycetes</taxon>
        <taxon>Pucciniales</taxon>
        <taxon>Pucciniaceae</taxon>
        <taxon>Puccinia</taxon>
    </lineage>
</organism>
<dbReference type="VEuPathDB" id="FungiDB:PSHT_14513"/>
<accession>A0A2S4V382</accession>
<name>A0A2S4V382_9BASI</name>
<dbReference type="EMBL" id="PKSL01000117">
    <property type="protein sequence ID" value="POW03989.1"/>
    <property type="molecule type" value="Genomic_DNA"/>
</dbReference>
<dbReference type="Proteomes" id="UP000239156">
    <property type="component" value="Unassembled WGS sequence"/>
</dbReference>